<keyword evidence="4 6" id="KW-1133">Transmembrane helix</keyword>
<evidence type="ECO:0000313" key="9">
    <source>
        <dbReference type="Proteomes" id="UP000469385"/>
    </source>
</evidence>
<feature type="transmembrane region" description="Helical" evidence="6">
    <location>
        <begin position="135"/>
        <end position="157"/>
    </location>
</feature>
<feature type="transmembrane region" description="Helical" evidence="6">
    <location>
        <begin position="169"/>
        <end position="189"/>
    </location>
</feature>
<evidence type="ECO:0000256" key="3">
    <source>
        <dbReference type="ARBA" id="ARBA00022692"/>
    </source>
</evidence>
<reference evidence="8 9" key="1">
    <citation type="submission" date="2019-12" db="EMBL/GenBank/DDBJ databases">
        <authorList>
            <person name="Huq M.A."/>
        </authorList>
    </citation>
    <scope>NUCLEOTIDE SEQUENCE [LARGE SCALE GENOMIC DNA]</scope>
    <source>
        <strain evidence="8 9">MAH-25</strain>
    </source>
</reference>
<dbReference type="InterPro" id="IPR001763">
    <property type="entry name" value="Rhodanese-like_dom"/>
</dbReference>
<dbReference type="GO" id="GO:0005737">
    <property type="term" value="C:cytoplasm"/>
    <property type="evidence" value="ECO:0007669"/>
    <property type="project" value="InterPro"/>
</dbReference>
<keyword evidence="5 6" id="KW-0472">Membrane</keyword>
<dbReference type="InterPro" id="IPR051311">
    <property type="entry name" value="DedA_domain"/>
</dbReference>
<dbReference type="PANTHER" id="PTHR42709">
    <property type="entry name" value="ALKALINE PHOSPHATASE LIKE PROTEIN"/>
    <property type="match status" value="1"/>
</dbReference>
<dbReference type="InterPro" id="IPR032816">
    <property type="entry name" value="VTT_dom"/>
</dbReference>
<dbReference type="GO" id="GO:0005886">
    <property type="term" value="C:plasma membrane"/>
    <property type="evidence" value="ECO:0007669"/>
    <property type="project" value="UniProtKB-SubCell"/>
</dbReference>
<dbReference type="PANTHER" id="PTHR42709:SF6">
    <property type="entry name" value="UNDECAPRENYL PHOSPHATE TRANSPORTER A"/>
    <property type="match status" value="1"/>
</dbReference>
<dbReference type="Gene3D" id="3.40.250.10">
    <property type="entry name" value="Rhodanese-like domain"/>
    <property type="match status" value="1"/>
</dbReference>
<dbReference type="Pfam" id="PF09335">
    <property type="entry name" value="VTT_dom"/>
    <property type="match status" value="1"/>
</dbReference>
<evidence type="ECO:0000256" key="1">
    <source>
        <dbReference type="ARBA" id="ARBA00004651"/>
    </source>
</evidence>
<dbReference type="SUPFAM" id="SSF52821">
    <property type="entry name" value="Rhodanese/Cell cycle control phosphatase"/>
    <property type="match status" value="1"/>
</dbReference>
<evidence type="ECO:0000313" key="8">
    <source>
        <dbReference type="EMBL" id="MVQ30888.1"/>
    </source>
</evidence>
<dbReference type="AlphaFoldDB" id="A0A6N8IVS2"/>
<dbReference type="GO" id="GO:0004792">
    <property type="term" value="F:thiosulfate-cyanide sulfurtransferase activity"/>
    <property type="evidence" value="ECO:0007669"/>
    <property type="project" value="InterPro"/>
</dbReference>
<proteinExistence type="predicted"/>
<keyword evidence="8" id="KW-0808">Transferase</keyword>
<dbReference type="InterPro" id="IPR036873">
    <property type="entry name" value="Rhodanese-like_dom_sf"/>
</dbReference>
<dbReference type="InterPro" id="IPR023695">
    <property type="entry name" value="Thiosulf_sulfurTrfase"/>
</dbReference>
<dbReference type="Proteomes" id="UP000469385">
    <property type="component" value="Unassembled WGS sequence"/>
</dbReference>
<dbReference type="PROSITE" id="PS50206">
    <property type="entry name" value="RHODANESE_3"/>
    <property type="match status" value="1"/>
</dbReference>
<feature type="domain" description="Rhodanese" evidence="7">
    <location>
        <begin position="218"/>
        <end position="310"/>
    </location>
</feature>
<dbReference type="Pfam" id="PF00581">
    <property type="entry name" value="Rhodanese"/>
    <property type="match status" value="1"/>
</dbReference>
<protein>
    <submittedName>
        <fullName evidence="8">Sulfurtransferase</fullName>
    </submittedName>
</protein>
<dbReference type="SMART" id="SM00450">
    <property type="entry name" value="RHOD"/>
    <property type="match status" value="1"/>
</dbReference>
<keyword evidence="3 6" id="KW-0812">Transmembrane</keyword>
<accession>A0A6N8IVS2</accession>
<feature type="transmembrane region" description="Helical" evidence="6">
    <location>
        <begin position="47"/>
        <end position="70"/>
    </location>
</feature>
<keyword evidence="9" id="KW-1185">Reference proteome</keyword>
<organism evidence="8 9">
    <name type="scientific">Ramlibacter pinisoli</name>
    <dbReference type="NCBI Taxonomy" id="2682844"/>
    <lineage>
        <taxon>Bacteria</taxon>
        <taxon>Pseudomonadati</taxon>
        <taxon>Pseudomonadota</taxon>
        <taxon>Betaproteobacteria</taxon>
        <taxon>Burkholderiales</taxon>
        <taxon>Comamonadaceae</taxon>
        <taxon>Ramlibacter</taxon>
    </lineage>
</organism>
<comment type="subcellular location">
    <subcellularLocation>
        <location evidence="1">Cell membrane</location>
        <topology evidence="1">Multi-pass membrane protein</topology>
    </subcellularLocation>
</comment>
<sequence>MQTLIDLLIRHDALAVFLVTLAARIGLPVPAAPLLVVAGGLAAGGRVSLAFVLAVSTAANVLGDGVWFLAGRRYGYRMMRLLCRISLEPDSCVRQSETLVARWGGRSLLAAKFVPGVSLVAAPMAGALGMTARRFVCYDLVAGALWAAAFLGLGLLFNQQIQELLSAMANAGMAAVALLVLALGAFVAYRWWRRRRFLREVAAAGRVTAAELREMMERGEEPVVIDVRGPATAHLDPRRIPGAVLIDLGEIAAHAPRLPRDRDIVLYCNCPNEASAAKAAGLLIRSGLLRARPLTGGLDGWVEAGLPVATA</sequence>
<dbReference type="RefSeq" id="WP_157398993.1">
    <property type="nucleotide sequence ID" value="NZ_WSEL01000009.1"/>
</dbReference>
<keyword evidence="2" id="KW-1003">Cell membrane</keyword>
<evidence type="ECO:0000259" key="7">
    <source>
        <dbReference type="PROSITE" id="PS50206"/>
    </source>
</evidence>
<evidence type="ECO:0000256" key="5">
    <source>
        <dbReference type="ARBA" id="ARBA00023136"/>
    </source>
</evidence>
<comment type="caution">
    <text evidence="8">The sequence shown here is derived from an EMBL/GenBank/DDBJ whole genome shotgun (WGS) entry which is preliminary data.</text>
</comment>
<dbReference type="CDD" id="cd01444">
    <property type="entry name" value="GlpE_ST"/>
    <property type="match status" value="1"/>
</dbReference>
<evidence type="ECO:0000256" key="6">
    <source>
        <dbReference type="SAM" id="Phobius"/>
    </source>
</evidence>
<gene>
    <name evidence="8" type="ORF">GON04_15615</name>
</gene>
<evidence type="ECO:0000256" key="2">
    <source>
        <dbReference type="ARBA" id="ARBA00022475"/>
    </source>
</evidence>
<evidence type="ECO:0000256" key="4">
    <source>
        <dbReference type="ARBA" id="ARBA00022989"/>
    </source>
</evidence>
<dbReference type="EMBL" id="WSEL01000009">
    <property type="protein sequence ID" value="MVQ30888.1"/>
    <property type="molecule type" value="Genomic_DNA"/>
</dbReference>
<name>A0A6N8IVS2_9BURK</name>